<dbReference type="AlphaFoldDB" id="A0AAV0AYX9"/>
<accession>A0AAV0AYX9</accession>
<gene>
    <name evidence="1" type="ORF">PPACK8108_LOCUS9669</name>
</gene>
<dbReference type="Proteomes" id="UP001153365">
    <property type="component" value="Unassembled WGS sequence"/>
</dbReference>
<reference evidence="1" key="1">
    <citation type="submission" date="2022-06" db="EMBL/GenBank/DDBJ databases">
        <authorList>
            <consortium name="SYNGENTA / RWTH Aachen University"/>
        </authorList>
    </citation>
    <scope>NUCLEOTIDE SEQUENCE</scope>
</reference>
<sequence length="589" mass="67260">MIRHVPLNFYADDTSGNLSKQWNKHISIFMSLAGLPPHFSNLEFNTLFVGTSNIASALELFTPVNEELNKLSTTGFSAFDFSIQEDVLVLPVVLLFMADSPMHDEITSTMSPNISLQPCRISVYVEKFLGRNLNGFLVSTKDNVYYTWEMIQRGAPKTQIQKSITELGVKDVLNQAVIKILKENQDTKLIFKINKFQEEKIQELFNPFFEKDTPVEVLHVVLLGVLKLQSFDTNNLNIPSIKAKYLVQHYSSLVGKDFKILIQTAPFVIFPLIEESRHQILISLCHLCSVIFQTHINFLLRLISSNAQWINKPKFHILLHLSQSIERFGPASLFATEKFESYNGGNLKAQDLNSNSYQSYQGRSIFIKIPTIQKLLGLDPQIFKAKQNFPCFELKNQATVNNHDEVPLCIKRKSPNSDWHKIQSFELDKHQKIKSKSFISVKPQQPNQNSFIAYIIDIWAVDDISHQKIHLHCQQCQILQIDTFYGMRTLKKNSTEEIVSARNVISGLNVQHHCVGAKCLIKRTLARKVERQQTDMMLKEVHHNNDFNLYVINTASLRAQEAHHAPARIPTPEIQALDALNAVHDGLSE</sequence>
<name>A0AAV0AYX9_PHAPC</name>
<dbReference type="PANTHER" id="PTHR31912">
    <property type="entry name" value="IP13529P"/>
    <property type="match status" value="1"/>
</dbReference>
<evidence type="ECO:0000313" key="1">
    <source>
        <dbReference type="EMBL" id="CAH7674737.1"/>
    </source>
</evidence>
<keyword evidence="2" id="KW-1185">Reference proteome</keyword>
<proteinExistence type="predicted"/>
<dbReference type="PANTHER" id="PTHR31912:SF34">
    <property type="entry name" value="NOTOCHORD-RELATED PROTEIN"/>
    <property type="match status" value="1"/>
</dbReference>
<organism evidence="1 2">
    <name type="scientific">Phakopsora pachyrhizi</name>
    <name type="common">Asian soybean rust disease fungus</name>
    <dbReference type="NCBI Taxonomy" id="170000"/>
    <lineage>
        <taxon>Eukaryota</taxon>
        <taxon>Fungi</taxon>
        <taxon>Dikarya</taxon>
        <taxon>Basidiomycota</taxon>
        <taxon>Pucciniomycotina</taxon>
        <taxon>Pucciniomycetes</taxon>
        <taxon>Pucciniales</taxon>
        <taxon>Phakopsoraceae</taxon>
        <taxon>Phakopsora</taxon>
    </lineage>
</organism>
<protein>
    <submittedName>
        <fullName evidence="1">Uncharacterized protein</fullName>
    </submittedName>
</protein>
<comment type="caution">
    <text evidence="1">The sequence shown here is derived from an EMBL/GenBank/DDBJ whole genome shotgun (WGS) entry which is preliminary data.</text>
</comment>
<evidence type="ECO:0000313" key="2">
    <source>
        <dbReference type="Proteomes" id="UP001153365"/>
    </source>
</evidence>
<dbReference type="EMBL" id="CALTRL010002123">
    <property type="protein sequence ID" value="CAH7674737.1"/>
    <property type="molecule type" value="Genomic_DNA"/>
</dbReference>